<evidence type="ECO:0000256" key="1">
    <source>
        <dbReference type="ARBA" id="ARBA00002151"/>
    </source>
</evidence>
<name>A0A1M5Z9M8_9CLOT</name>
<feature type="binding site" evidence="18">
    <location>
        <position position="74"/>
    </location>
    <ligand>
        <name>Zn(2+)</name>
        <dbReference type="ChEBI" id="CHEBI:29105"/>
        <note>catalytic</note>
    </ligand>
</feature>
<comment type="similarity">
    <text evidence="5 15">In the C-terminal section; belongs to the HTP reductase family.</text>
</comment>
<keyword evidence="9 15" id="KW-0862">Zinc</keyword>
<sequence>MDEKFMKRALELAKKGEGKVNPNPLVGALIVKNNKIIGEGYHEVYGGNHAEINAIKNSKESLGGATIYVTLEPCHHYGKTPPCVDSIIKHGFSKVVIGQIDPNPLVAGKSIEKLKKAGIEVKVGVLEEDCIKLNEVFNKYILSNEPYVLLKAAMSLDGKIATTSGESMWITGEIARENVHKLRNKYSAIMVGVNTIIRDNPALTCRVPNGRNPIRIIVDSKLRIPLDSRVLDISNESRCLIATTEKASKDKIKQLKDRGVEVLVLQDKDERVDIRKLIEELGKLKIDGVLLEGGGTLNFSFLEAGLVDKVEFYIAPKIIGGDKAKTPVEGVGIGALSEAFNIKNISTKFLGEDLLIEGYLRG</sequence>
<dbReference type="InterPro" id="IPR004794">
    <property type="entry name" value="Eubact_RibD"/>
</dbReference>
<feature type="binding site" evidence="18">
    <location>
        <position position="49"/>
    </location>
    <ligand>
        <name>Zn(2+)</name>
        <dbReference type="ChEBI" id="CHEBI:29105"/>
        <note>catalytic</note>
    </ligand>
</feature>
<comment type="catalytic activity">
    <reaction evidence="14 15">
        <text>2,5-diamino-6-hydroxy-4-(5-phosphoribosylamino)-pyrimidine + H2O + H(+) = 5-amino-6-(5-phospho-D-ribosylamino)uracil + NH4(+)</text>
        <dbReference type="Rhea" id="RHEA:21868"/>
        <dbReference type="ChEBI" id="CHEBI:15377"/>
        <dbReference type="ChEBI" id="CHEBI:15378"/>
        <dbReference type="ChEBI" id="CHEBI:28938"/>
        <dbReference type="ChEBI" id="CHEBI:58453"/>
        <dbReference type="ChEBI" id="CHEBI:58614"/>
        <dbReference type="EC" id="3.5.4.26"/>
    </reaction>
</comment>
<accession>A0A1M5Z9M8</accession>
<dbReference type="GO" id="GO:0008270">
    <property type="term" value="F:zinc ion binding"/>
    <property type="evidence" value="ECO:0007669"/>
    <property type="project" value="InterPro"/>
</dbReference>
<feature type="binding site" evidence="17">
    <location>
        <position position="199"/>
    </location>
    <ligand>
        <name>NADP(+)</name>
        <dbReference type="ChEBI" id="CHEBI:58349"/>
    </ligand>
</feature>
<comment type="similarity">
    <text evidence="4 15">In the N-terminal section; belongs to the cytidine and deoxycytidylate deaminase family.</text>
</comment>
<protein>
    <recommendedName>
        <fullName evidence="15">Riboflavin biosynthesis protein RibD</fullName>
    </recommendedName>
    <domain>
        <recommendedName>
            <fullName evidence="15">Diaminohydroxyphosphoribosylaminopyrimidine deaminase</fullName>
            <shortName evidence="15">DRAP deaminase</shortName>
            <ecNumber evidence="15">3.5.4.26</ecNumber>
        </recommendedName>
        <alternativeName>
            <fullName evidence="15">Riboflavin-specific deaminase</fullName>
        </alternativeName>
    </domain>
    <domain>
        <recommendedName>
            <fullName evidence="15">5-amino-6-(5-phosphoribosylamino)uracil reductase</fullName>
            <ecNumber evidence="15">1.1.1.193</ecNumber>
        </recommendedName>
        <alternativeName>
            <fullName evidence="15">HTP reductase</fullName>
        </alternativeName>
    </domain>
</protein>
<evidence type="ECO:0000256" key="4">
    <source>
        <dbReference type="ARBA" id="ARBA00005259"/>
    </source>
</evidence>
<dbReference type="CDD" id="cd01284">
    <property type="entry name" value="Riboflavin_deaminase-reductase"/>
    <property type="match status" value="1"/>
</dbReference>
<keyword evidence="11 15" id="KW-0560">Oxidoreductase</keyword>
<evidence type="ECO:0000256" key="12">
    <source>
        <dbReference type="ARBA" id="ARBA00023268"/>
    </source>
</evidence>
<comment type="function">
    <text evidence="1 15">Converts 2,5-diamino-6-(ribosylamino)-4(3h)-pyrimidinone 5'-phosphate into 5-amino-6-(ribosylamino)-2,4(1h,3h)-pyrimidinedione 5'-phosphate.</text>
</comment>
<evidence type="ECO:0000256" key="17">
    <source>
        <dbReference type="PIRSR" id="PIRSR006769-2"/>
    </source>
</evidence>
<dbReference type="SUPFAM" id="SSF53927">
    <property type="entry name" value="Cytidine deaminase-like"/>
    <property type="match status" value="1"/>
</dbReference>
<keyword evidence="6 15" id="KW-0686">Riboflavin biosynthesis</keyword>
<keyword evidence="8 15" id="KW-0378">Hydrolase</keyword>
<dbReference type="NCBIfam" id="TIGR00227">
    <property type="entry name" value="ribD_Cterm"/>
    <property type="match status" value="1"/>
</dbReference>
<evidence type="ECO:0000313" key="20">
    <source>
        <dbReference type="EMBL" id="SHI20931.1"/>
    </source>
</evidence>
<dbReference type="SUPFAM" id="SSF53597">
    <property type="entry name" value="Dihydrofolate reductase-like"/>
    <property type="match status" value="1"/>
</dbReference>
<dbReference type="InterPro" id="IPR024072">
    <property type="entry name" value="DHFR-like_dom_sf"/>
</dbReference>
<dbReference type="UniPathway" id="UPA00275">
    <property type="reaction ID" value="UER00401"/>
</dbReference>
<feature type="binding site" evidence="17">
    <location>
        <begin position="294"/>
        <end position="300"/>
    </location>
    <ligand>
        <name>NADP(+)</name>
        <dbReference type="ChEBI" id="CHEBI:58349"/>
    </ligand>
</feature>
<comment type="pathway">
    <text evidence="3 15">Cofactor biosynthesis; riboflavin biosynthesis; 5-amino-6-(D-ribitylamino)uracil from GTP: step 3/4.</text>
</comment>
<feature type="binding site" evidence="17">
    <location>
        <position position="169"/>
    </location>
    <ligand>
        <name>NADP(+)</name>
        <dbReference type="ChEBI" id="CHEBI:58349"/>
    </ligand>
</feature>
<organism evidence="20 21">
    <name type="scientific">Clostridium intestinale DSM 6191</name>
    <dbReference type="NCBI Taxonomy" id="1121320"/>
    <lineage>
        <taxon>Bacteria</taxon>
        <taxon>Bacillati</taxon>
        <taxon>Bacillota</taxon>
        <taxon>Clostridia</taxon>
        <taxon>Eubacteriales</taxon>
        <taxon>Clostridiaceae</taxon>
        <taxon>Clostridium</taxon>
    </lineage>
</organism>
<evidence type="ECO:0000256" key="18">
    <source>
        <dbReference type="PIRSR" id="PIRSR006769-3"/>
    </source>
</evidence>
<dbReference type="PANTHER" id="PTHR38011:SF7">
    <property type="entry name" value="2,5-DIAMINO-6-RIBOSYLAMINO-4(3H)-PYRIMIDINONE 5'-PHOSPHATE REDUCTASE"/>
    <property type="match status" value="1"/>
</dbReference>
<dbReference type="InterPro" id="IPR011549">
    <property type="entry name" value="RibD_C"/>
</dbReference>
<dbReference type="Gene3D" id="3.40.140.10">
    <property type="entry name" value="Cytidine Deaminase, domain 2"/>
    <property type="match status" value="1"/>
</dbReference>
<proteinExistence type="inferred from homology"/>
<feature type="domain" description="CMP/dCMP-type deaminase" evidence="19">
    <location>
        <begin position="1"/>
        <end position="122"/>
    </location>
</feature>
<evidence type="ECO:0000256" key="11">
    <source>
        <dbReference type="ARBA" id="ARBA00023002"/>
    </source>
</evidence>
<dbReference type="GO" id="GO:0008703">
    <property type="term" value="F:5-amino-6-(5-phosphoribosylamino)uracil reductase activity"/>
    <property type="evidence" value="ECO:0007669"/>
    <property type="project" value="UniProtKB-EC"/>
</dbReference>
<evidence type="ECO:0000256" key="3">
    <source>
        <dbReference type="ARBA" id="ARBA00004910"/>
    </source>
</evidence>
<keyword evidence="7 15" id="KW-0479">Metal-binding</keyword>
<evidence type="ECO:0000256" key="9">
    <source>
        <dbReference type="ARBA" id="ARBA00022833"/>
    </source>
</evidence>
<dbReference type="PANTHER" id="PTHR38011">
    <property type="entry name" value="DIHYDROFOLATE REDUCTASE FAMILY PROTEIN (AFU_ORTHOLOGUE AFUA_8G06820)"/>
    <property type="match status" value="1"/>
</dbReference>
<feature type="binding site" evidence="17">
    <location>
        <position position="195"/>
    </location>
    <ligand>
        <name>NADP(+)</name>
        <dbReference type="ChEBI" id="CHEBI:58349"/>
    </ligand>
</feature>
<evidence type="ECO:0000256" key="8">
    <source>
        <dbReference type="ARBA" id="ARBA00022801"/>
    </source>
</evidence>
<feature type="binding site" evidence="17">
    <location>
        <position position="183"/>
    </location>
    <ligand>
        <name>substrate</name>
    </ligand>
</feature>
<dbReference type="PROSITE" id="PS51747">
    <property type="entry name" value="CYT_DCMP_DEAMINASES_2"/>
    <property type="match status" value="1"/>
</dbReference>
<dbReference type="FunFam" id="3.40.140.10:FF:000025">
    <property type="entry name" value="Riboflavin biosynthesis protein RibD"/>
    <property type="match status" value="1"/>
</dbReference>
<reference evidence="20 21" key="1">
    <citation type="submission" date="2016-11" db="EMBL/GenBank/DDBJ databases">
        <authorList>
            <person name="Jaros S."/>
            <person name="Januszkiewicz K."/>
            <person name="Wedrychowicz H."/>
        </authorList>
    </citation>
    <scope>NUCLEOTIDE SEQUENCE [LARGE SCALE GENOMIC DNA]</scope>
    <source>
        <strain evidence="20 21">DSM 6191</strain>
    </source>
</reference>
<dbReference type="Pfam" id="PF00383">
    <property type="entry name" value="dCMP_cyt_deam_1"/>
    <property type="match status" value="1"/>
</dbReference>
<feature type="binding site" evidence="17">
    <location>
        <position position="292"/>
    </location>
    <ligand>
        <name>substrate</name>
    </ligand>
</feature>
<dbReference type="InterPro" id="IPR016193">
    <property type="entry name" value="Cytidine_deaminase-like"/>
</dbReference>
<dbReference type="EC" id="3.5.4.26" evidence="15"/>
<dbReference type="GO" id="GO:0009231">
    <property type="term" value="P:riboflavin biosynthetic process"/>
    <property type="evidence" value="ECO:0007669"/>
    <property type="project" value="UniProtKB-UniPathway"/>
</dbReference>
<dbReference type="EC" id="1.1.1.193" evidence="15"/>
<feature type="binding site" evidence="17">
    <location>
        <position position="167"/>
    </location>
    <ligand>
        <name>substrate</name>
    </ligand>
</feature>
<dbReference type="RefSeq" id="WP_073020132.1">
    <property type="nucleotide sequence ID" value="NZ_FQXU01000008.1"/>
</dbReference>
<feature type="binding site" evidence="17">
    <location>
        <position position="206"/>
    </location>
    <ligand>
        <name>substrate</name>
    </ligand>
</feature>
<dbReference type="EMBL" id="FQXU01000008">
    <property type="protein sequence ID" value="SHI20931.1"/>
    <property type="molecule type" value="Genomic_DNA"/>
</dbReference>
<feature type="binding site" evidence="17">
    <location>
        <position position="203"/>
    </location>
    <ligand>
        <name>substrate</name>
    </ligand>
</feature>
<keyword evidence="10 15" id="KW-0521">NADP</keyword>
<dbReference type="Gene3D" id="3.40.430.10">
    <property type="entry name" value="Dihydrofolate Reductase, subunit A"/>
    <property type="match status" value="1"/>
</dbReference>
<feature type="binding site" evidence="17">
    <location>
        <position position="153"/>
    </location>
    <ligand>
        <name>NADP(+)</name>
        <dbReference type="ChEBI" id="CHEBI:58349"/>
    </ligand>
</feature>
<feature type="active site" description="Proton donor" evidence="16">
    <location>
        <position position="51"/>
    </location>
</feature>
<evidence type="ECO:0000256" key="15">
    <source>
        <dbReference type="PIRNR" id="PIRNR006769"/>
    </source>
</evidence>
<dbReference type="PIRSF" id="PIRSF006769">
    <property type="entry name" value="RibD"/>
    <property type="match status" value="1"/>
</dbReference>
<evidence type="ECO:0000256" key="7">
    <source>
        <dbReference type="ARBA" id="ARBA00022723"/>
    </source>
</evidence>
<evidence type="ECO:0000256" key="5">
    <source>
        <dbReference type="ARBA" id="ARBA00007417"/>
    </source>
</evidence>
<feature type="binding site" evidence="17">
    <location>
        <position position="220"/>
    </location>
    <ligand>
        <name>NADP(+)</name>
        <dbReference type="ChEBI" id="CHEBI:58349"/>
    </ligand>
</feature>
<evidence type="ECO:0000256" key="13">
    <source>
        <dbReference type="ARBA" id="ARBA00049861"/>
    </source>
</evidence>
<dbReference type="AlphaFoldDB" id="A0A1M5Z9M8"/>
<comment type="cofactor">
    <cofactor evidence="15 18">
        <name>Zn(2+)</name>
        <dbReference type="ChEBI" id="CHEBI:29105"/>
    </cofactor>
    <text evidence="15 18">Binds 1 zinc ion.</text>
</comment>
<dbReference type="Pfam" id="PF01872">
    <property type="entry name" value="RibD_C"/>
    <property type="match status" value="1"/>
</dbReference>
<evidence type="ECO:0000256" key="6">
    <source>
        <dbReference type="ARBA" id="ARBA00022619"/>
    </source>
</evidence>
<dbReference type="GO" id="GO:0050661">
    <property type="term" value="F:NADP binding"/>
    <property type="evidence" value="ECO:0007669"/>
    <property type="project" value="InterPro"/>
</dbReference>
<dbReference type="InterPro" id="IPR050765">
    <property type="entry name" value="Riboflavin_Biosynth_HTPR"/>
</dbReference>
<dbReference type="InterPro" id="IPR002734">
    <property type="entry name" value="RibDG_C"/>
</dbReference>
<dbReference type="InterPro" id="IPR016192">
    <property type="entry name" value="APOBEC/CMP_deaminase_Zn-bd"/>
</dbReference>
<dbReference type="NCBIfam" id="TIGR00326">
    <property type="entry name" value="eubact_ribD"/>
    <property type="match status" value="1"/>
</dbReference>
<evidence type="ECO:0000259" key="19">
    <source>
        <dbReference type="PROSITE" id="PS51747"/>
    </source>
</evidence>
<evidence type="ECO:0000313" key="21">
    <source>
        <dbReference type="Proteomes" id="UP000184241"/>
    </source>
</evidence>
<evidence type="ECO:0000256" key="2">
    <source>
        <dbReference type="ARBA" id="ARBA00004882"/>
    </source>
</evidence>
<dbReference type="PROSITE" id="PS00903">
    <property type="entry name" value="CYT_DCMP_DEAMINASES_1"/>
    <property type="match status" value="1"/>
</dbReference>
<dbReference type="GO" id="GO:0008835">
    <property type="term" value="F:diaminohydroxyphosphoribosylaminopyrimidine deaminase activity"/>
    <property type="evidence" value="ECO:0007669"/>
    <property type="project" value="UniProtKB-EC"/>
</dbReference>
<evidence type="ECO:0000256" key="10">
    <source>
        <dbReference type="ARBA" id="ARBA00022857"/>
    </source>
</evidence>
<keyword evidence="12" id="KW-0511">Multifunctional enzyme</keyword>
<dbReference type="InterPro" id="IPR002125">
    <property type="entry name" value="CMP_dCMP_dom"/>
</dbReference>
<gene>
    <name evidence="20" type="ORF">SAMN02745941_02671</name>
</gene>
<dbReference type="Proteomes" id="UP000184241">
    <property type="component" value="Unassembled WGS sequence"/>
</dbReference>
<evidence type="ECO:0000256" key="14">
    <source>
        <dbReference type="ARBA" id="ARBA00049886"/>
    </source>
</evidence>
<comment type="pathway">
    <text evidence="2 15">Cofactor biosynthesis; riboflavin biosynthesis; 5-amino-6-(D-ribitylamino)uracil from GTP: step 2/4.</text>
</comment>
<evidence type="ECO:0000256" key="16">
    <source>
        <dbReference type="PIRSR" id="PIRSR006769-1"/>
    </source>
</evidence>
<comment type="catalytic activity">
    <reaction evidence="13 15">
        <text>5-amino-6-(5-phospho-D-ribitylamino)uracil + NADP(+) = 5-amino-6-(5-phospho-D-ribosylamino)uracil + NADPH + H(+)</text>
        <dbReference type="Rhea" id="RHEA:17845"/>
        <dbReference type="ChEBI" id="CHEBI:15378"/>
        <dbReference type="ChEBI" id="CHEBI:57783"/>
        <dbReference type="ChEBI" id="CHEBI:58349"/>
        <dbReference type="ChEBI" id="CHEBI:58421"/>
        <dbReference type="ChEBI" id="CHEBI:58453"/>
        <dbReference type="EC" id="1.1.1.193"/>
    </reaction>
</comment>
<feature type="binding site" evidence="18">
    <location>
        <position position="83"/>
    </location>
    <ligand>
        <name>Zn(2+)</name>
        <dbReference type="ChEBI" id="CHEBI:29105"/>
        <note>catalytic</note>
    </ligand>
</feature>